<feature type="region of interest" description="Disordered" evidence="1">
    <location>
        <begin position="1"/>
        <end position="86"/>
    </location>
</feature>
<name>A0AAD5T1R7_9FUNG</name>
<comment type="caution">
    <text evidence="2">The sequence shown here is derived from an EMBL/GenBank/DDBJ whole genome shotgun (WGS) entry which is preliminary data.</text>
</comment>
<protein>
    <submittedName>
        <fullName evidence="2">Uncharacterized protein</fullName>
    </submittedName>
</protein>
<organism evidence="2 3">
    <name type="scientific">Physocladia obscura</name>
    <dbReference type="NCBI Taxonomy" id="109957"/>
    <lineage>
        <taxon>Eukaryota</taxon>
        <taxon>Fungi</taxon>
        <taxon>Fungi incertae sedis</taxon>
        <taxon>Chytridiomycota</taxon>
        <taxon>Chytridiomycota incertae sedis</taxon>
        <taxon>Chytridiomycetes</taxon>
        <taxon>Chytridiales</taxon>
        <taxon>Chytriomycetaceae</taxon>
        <taxon>Physocladia</taxon>
    </lineage>
</organism>
<accession>A0AAD5T1R7</accession>
<evidence type="ECO:0000256" key="1">
    <source>
        <dbReference type="SAM" id="MobiDB-lite"/>
    </source>
</evidence>
<dbReference type="EMBL" id="JADGJH010000661">
    <property type="protein sequence ID" value="KAJ3124611.1"/>
    <property type="molecule type" value="Genomic_DNA"/>
</dbReference>
<gene>
    <name evidence="2" type="ORF">HK100_011178</name>
</gene>
<feature type="compositionally biased region" description="Polar residues" evidence="1">
    <location>
        <begin position="61"/>
        <end position="78"/>
    </location>
</feature>
<evidence type="ECO:0000313" key="3">
    <source>
        <dbReference type="Proteomes" id="UP001211907"/>
    </source>
</evidence>
<reference evidence="2" key="1">
    <citation type="submission" date="2020-05" db="EMBL/GenBank/DDBJ databases">
        <title>Phylogenomic resolution of chytrid fungi.</title>
        <authorList>
            <person name="Stajich J.E."/>
            <person name="Amses K."/>
            <person name="Simmons R."/>
            <person name="Seto K."/>
            <person name="Myers J."/>
            <person name="Bonds A."/>
            <person name="Quandt C.A."/>
            <person name="Barry K."/>
            <person name="Liu P."/>
            <person name="Grigoriev I."/>
            <person name="Longcore J.E."/>
            <person name="James T.Y."/>
        </authorList>
    </citation>
    <scope>NUCLEOTIDE SEQUENCE</scope>
    <source>
        <strain evidence="2">JEL0513</strain>
    </source>
</reference>
<sequence length="86" mass="9908">MSKERASTPPELFAKKCRSISQMEDRDKDQDEELRKLVERSSSKVKVDRSSHDDLKEMKKTSSVYSEKTKSLNRSTSCRVPGSVRK</sequence>
<evidence type="ECO:0000313" key="2">
    <source>
        <dbReference type="EMBL" id="KAJ3124611.1"/>
    </source>
</evidence>
<feature type="compositionally biased region" description="Basic and acidic residues" evidence="1">
    <location>
        <begin position="23"/>
        <end position="60"/>
    </location>
</feature>
<dbReference type="Proteomes" id="UP001211907">
    <property type="component" value="Unassembled WGS sequence"/>
</dbReference>
<proteinExistence type="predicted"/>
<dbReference type="AlphaFoldDB" id="A0AAD5T1R7"/>
<keyword evidence="3" id="KW-1185">Reference proteome</keyword>